<evidence type="ECO:0000256" key="1">
    <source>
        <dbReference type="SAM" id="MobiDB-lite"/>
    </source>
</evidence>
<proteinExistence type="predicted"/>
<evidence type="ECO:0000259" key="2">
    <source>
        <dbReference type="Pfam" id="PF20703"/>
    </source>
</evidence>
<keyword evidence="4" id="KW-1185">Reference proteome</keyword>
<dbReference type="Pfam" id="PF13365">
    <property type="entry name" value="Trypsin_2"/>
    <property type="match status" value="1"/>
</dbReference>
<comment type="caution">
    <text evidence="3">The sequence shown here is derived from an EMBL/GenBank/DDBJ whole genome shotgun (WGS) entry which is preliminary data.</text>
</comment>
<feature type="region of interest" description="Disordered" evidence="1">
    <location>
        <begin position="1"/>
        <end position="25"/>
    </location>
</feature>
<keyword evidence="3" id="KW-0378">Hydrolase</keyword>
<sequence>MGVSSTEDESVAGKPRKPPGGGSPAVSVAQILTGADTPVGAGFLVPGGAVVTCAHVVVNAGCGPGDVLTLRFPQAPGTPRATGTVLPGPWRAPGDEDLAVIQLTGTPPSVPELLVGLAHGAEGRPVWSFGFPRSTFDSGHEGTARAGGRLRVGGGDHWLLQLHEANTVARGFSGAPVVDTATGLVIGMVTALPGADRNQRGLNIAYATPGETLRQAWPALKPKDVCPYQDFRAFTREHARWFHGRDRAKEQVLGHLASRRRGLLLQGPSGSGKSSLVQAGVLPALPPGWRSVTVRAEASLTAALERAGLADAGPGADRGAAPGSGPVSGPARGRSVLAAVERFLARSAGTEHLLLVVDQFEELLTSPAPGHGTPPTADEEKAVLRELTEVVESCAPVTVLLVMRNDFYPRLADRAPRLLDAVKPVVDMPPTLTSGELRDIITKPAADARLRFDAELPQTILTEVMSGGRYDTAPDEVRVTVLPLLEKTLTLLWEHRSDNLLTYEAYDRVGRFGGSLAQWQDGVLSQLDDRQKAVARRVLALLVRHDRTGESLDTRRPRSVAALRTLACGPAADEATVDHVLAVLARERIIVVRSSDESGGAPSPVAELVHDLLIDKWPQLRRWSATYAEFDAWLDHALERAERWRGTRNPGDLLQGTDLTLGQRWRHEFGLPVPADEFLRRSERHRRRRRVQAAAALSAVPVFAVLAATGVIDIGVPGTGRAHDPAASASAYPGTESGARALLLKAGAGTDADLVESLKPTHADYQAVFQPEFAARAERFYRTAAPLPSGAWAKPEQTMLRMWSATTDQIRTGTGPAVDAFPGGYARLKDAFKPGLTVYYWKYTEPGEPYGMSFDGLIHVNGHWALFPKPWRASAS</sequence>
<reference evidence="3 4" key="1">
    <citation type="submission" date="2024-09" db="EMBL/GenBank/DDBJ databases">
        <title>The Natural Products Discovery Center: Release of the First 8490 Sequenced Strains for Exploring Actinobacteria Biosynthetic Diversity.</title>
        <authorList>
            <person name="Kalkreuter E."/>
            <person name="Kautsar S.A."/>
            <person name="Yang D."/>
            <person name="Bader C.D."/>
            <person name="Teijaro C.N."/>
            <person name="Fluegel L."/>
            <person name="Davis C.M."/>
            <person name="Simpson J.R."/>
            <person name="Lauterbach L."/>
            <person name="Steele A.D."/>
            <person name="Gui C."/>
            <person name="Meng S."/>
            <person name="Li G."/>
            <person name="Viehrig K."/>
            <person name="Ye F."/>
            <person name="Su P."/>
            <person name="Kiefer A.F."/>
            <person name="Nichols A."/>
            <person name="Cepeda A.J."/>
            <person name="Yan W."/>
            <person name="Fan B."/>
            <person name="Jiang Y."/>
            <person name="Adhikari A."/>
            <person name="Zheng C.-J."/>
            <person name="Schuster L."/>
            <person name="Cowan T.M."/>
            <person name="Smanski M.J."/>
            <person name="Chevrette M.G."/>
            <person name="De Carvalho L.P.S."/>
            <person name="Shen B."/>
        </authorList>
    </citation>
    <scope>NUCLEOTIDE SEQUENCE [LARGE SCALE GENOMIC DNA]</scope>
    <source>
        <strain evidence="3 4">NPDC059500</strain>
    </source>
</reference>
<feature type="domain" description="Novel STAND NTPase 1" evidence="2">
    <location>
        <begin position="227"/>
        <end position="648"/>
    </location>
</feature>
<dbReference type="InterPro" id="IPR027417">
    <property type="entry name" value="P-loop_NTPase"/>
</dbReference>
<feature type="compositionally biased region" description="Acidic residues" evidence="1">
    <location>
        <begin position="1"/>
        <end position="10"/>
    </location>
</feature>
<gene>
    <name evidence="3" type="ORF">ACFW88_30530</name>
</gene>
<dbReference type="GO" id="GO:0008233">
    <property type="term" value="F:peptidase activity"/>
    <property type="evidence" value="ECO:0007669"/>
    <property type="project" value="UniProtKB-KW"/>
</dbReference>
<name>A0ABW6HDX8_9ACTN</name>
<protein>
    <submittedName>
        <fullName evidence="3">Serine protease</fullName>
    </submittedName>
</protein>
<evidence type="ECO:0000313" key="4">
    <source>
        <dbReference type="Proteomes" id="UP001599756"/>
    </source>
</evidence>
<dbReference type="RefSeq" id="WP_381798657.1">
    <property type="nucleotide sequence ID" value="NZ_JBHYTS010000068.1"/>
</dbReference>
<dbReference type="SUPFAM" id="SSF52540">
    <property type="entry name" value="P-loop containing nucleoside triphosphate hydrolases"/>
    <property type="match status" value="1"/>
</dbReference>
<keyword evidence="3" id="KW-0645">Protease</keyword>
<dbReference type="Pfam" id="PF20703">
    <property type="entry name" value="nSTAND1"/>
    <property type="match status" value="1"/>
</dbReference>
<dbReference type="SUPFAM" id="SSF50494">
    <property type="entry name" value="Trypsin-like serine proteases"/>
    <property type="match status" value="1"/>
</dbReference>
<dbReference type="InterPro" id="IPR049052">
    <property type="entry name" value="nSTAND1"/>
</dbReference>
<dbReference type="Proteomes" id="UP001599756">
    <property type="component" value="Unassembled WGS sequence"/>
</dbReference>
<evidence type="ECO:0000313" key="3">
    <source>
        <dbReference type="EMBL" id="MFE1754827.1"/>
    </source>
</evidence>
<feature type="region of interest" description="Disordered" evidence="1">
    <location>
        <begin position="311"/>
        <end position="331"/>
    </location>
</feature>
<dbReference type="GO" id="GO:0006508">
    <property type="term" value="P:proteolysis"/>
    <property type="evidence" value="ECO:0007669"/>
    <property type="project" value="UniProtKB-KW"/>
</dbReference>
<dbReference type="InterPro" id="IPR009003">
    <property type="entry name" value="Peptidase_S1_PA"/>
</dbReference>
<accession>A0ABW6HDX8</accession>
<organism evidence="3 4">
    <name type="scientific">Streptomyces anandii</name>
    <dbReference type="NCBI Taxonomy" id="285454"/>
    <lineage>
        <taxon>Bacteria</taxon>
        <taxon>Bacillati</taxon>
        <taxon>Actinomycetota</taxon>
        <taxon>Actinomycetes</taxon>
        <taxon>Kitasatosporales</taxon>
        <taxon>Streptomycetaceae</taxon>
        <taxon>Streptomyces</taxon>
    </lineage>
</organism>
<dbReference type="EMBL" id="JBHYTS010000068">
    <property type="protein sequence ID" value="MFE1754827.1"/>
    <property type="molecule type" value="Genomic_DNA"/>
</dbReference>
<dbReference type="Gene3D" id="2.40.10.120">
    <property type="match status" value="1"/>
</dbReference>